<dbReference type="Proteomes" id="UP000185093">
    <property type="component" value="Unassembled WGS sequence"/>
</dbReference>
<dbReference type="EMBL" id="FSQZ01000001">
    <property type="protein sequence ID" value="SIN63480.1"/>
    <property type="molecule type" value="Genomic_DNA"/>
</dbReference>
<comment type="caution">
    <text evidence="1">The sequence shown here is derived from an EMBL/GenBank/DDBJ whole genome shotgun (WGS) entry which is preliminary data.</text>
</comment>
<gene>
    <name evidence="1" type="ORF">SAMN05444368_0406</name>
</gene>
<evidence type="ECO:0000313" key="1">
    <source>
        <dbReference type="EMBL" id="SIN63480.1"/>
    </source>
</evidence>
<sequence length="182" mass="20449">MMRNALSVALTTLSVEELCKMDVRAINLLLLPPMGKDVLRPQVPDFALQNICHVAGGVIDEDETAKLFLCDDSGNLKKEGFDFHLFDLLGRRILFVSKKAFCDPSIRYKFYSMHAELLLLSCLLDREDEAFKLNLSLSSISSELGIKAACAYSFFDGKCGISAWREGHKETSCKAPYWEWAV</sequence>
<proteinExistence type="predicted"/>
<protein>
    <submittedName>
        <fullName evidence="1">Uncharacterized protein</fullName>
    </submittedName>
</protein>
<evidence type="ECO:0000313" key="2">
    <source>
        <dbReference type="Proteomes" id="UP000185093"/>
    </source>
</evidence>
<name>A0ABY1JBD4_9BACT</name>
<accession>A0ABY1JBD4</accession>
<organism evidence="1 2">
    <name type="scientific">Acetomicrobium flavidum</name>
    <dbReference type="NCBI Taxonomy" id="49896"/>
    <lineage>
        <taxon>Bacteria</taxon>
        <taxon>Thermotogati</taxon>
        <taxon>Synergistota</taxon>
        <taxon>Synergistia</taxon>
        <taxon>Synergistales</taxon>
        <taxon>Acetomicrobiaceae</taxon>
        <taxon>Acetomicrobium</taxon>
    </lineage>
</organism>
<reference evidence="1 2" key="1">
    <citation type="submission" date="2016-11" db="EMBL/GenBank/DDBJ databases">
        <authorList>
            <person name="Varghese N."/>
            <person name="Submissions S."/>
        </authorList>
    </citation>
    <scope>NUCLEOTIDE SEQUENCE [LARGE SCALE GENOMIC DNA]</scope>
    <source>
        <strain evidence="1 2">DSM 20664</strain>
    </source>
</reference>
<dbReference type="RefSeq" id="WP_159432088.1">
    <property type="nucleotide sequence ID" value="NZ_FSQZ01000001.1"/>
</dbReference>
<keyword evidence="2" id="KW-1185">Reference proteome</keyword>